<evidence type="ECO:0000313" key="14">
    <source>
        <dbReference type="EMBL" id="MEI5995069.1"/>
    </source>
</evidence>
<comment type="function">
    <text evidence="12">Catalyzes the condensation of para-aminobenzoate (pABA) with 6-hydroxymethyl-7,8-dihydropterin diphosphate (DHPt-PP) to form 7,8-dihydropteroate (H2Pte), the immediate precursor of folate derivatives.</text>
</comment>
<dbReference type="STRING" id="1834181.A5880_000557"/>
<evidence type="ECO:0000256" key="1">
    <source>
        <dbReference type="ARBA" id="ARBA00000012"/>
    </source>
</evidence>
<evidence type="ECO:0000313" key="16">
    <source>
        <dbReference type="Proteomes" id="UP000195139"/>
    </source>
</evidence>
<evidence type="ECO:0000256" key="2">
    <source>
        <dbReference type="ARBA" id="ARBA00001946"/>
    </source>
</evidence>
<evidence type="ECO:0000256" key="9">
    <source>
        <dbReference type="ARBA" id="ARBA00022842"/>
    </source>
</evidence>
<dbReference type="PANTHER" id="PTHR20941">
    <property type="entry name" value="FOLATE SYNTHESIS PROTEINS"/>
    <property type="match status" value="1"/>
</dbReference>
<evidence type="ECO:0000256" key="12">
    <source>
        <dbReference type="RuleBase" id="RU361205"/>
    </source>
</evidence>
<organism evidence="15">
    <name type="scientific">Candidatus Enterococcus mansonii</name>
    <dbReference type="NCBI Taxonomy" id="1834181"/>
    <lineage>
        <taxon>Bacteria</taxon>
        <taxon>Bacillati</taxon>
        <taxon>Bacillota</taxon>
        <taxon>Bacilli</taxon>
        <taxon>Lactobacillales</taxon>
        <taxon>Enterococcaceae</taxon>
        <taxon>Enterococcus</taxon>
    </lineage>
</organism>
<dbReference type="EMBL" id="NGLE01000001">
    <property type="protein sequence ID" value="OTO09874.1"/>
    <property type="molecule type" value="Genomic_DNA"/>
</dbReference>
<reference evidence="15" key="1">
    <citation type="submission" date="2017-05" db="EMBL/GenBank/DDBJ databases">
        <title>The Genome Sequence of Enterococcus sp. 4G2_DIV0659.</title>
        <authorList>
            <consortium name="The Broad Institute Genomics Platform"/>
            <consortium name="The Broad Institute Genomic Center for Infectious Diseases"/>
            <person name="Earl A."/>
            <person name="Manson A."/>
            <person name="Schwartman J."/>
            <person name="Gilmore M."/>
            <person name="Abouelleil A."/>
            <person name="Cao P."/>
            <person name="Chapman S."/>
            <person name="Cusick C."/>
            <person name="Shea T."/>
            <person name="Young S."/>
            <person name="Neafsey D."/>
            <person name="Nusbaum C."/>
            <person name="Birren B."/>
        </authorList>
    </citation>
    <scope>NUCLEOTIDE SEQUENCE [LARGE SCALE GENOMIC DNA]</scope>
    <source>
        <strain evidence="15">4G2_DIV0659</strain>
    </source>
</reference>
<dbReference type="CDD" id="cd00739">
    <property type="entry name" value="DHPS"/>
    <property type="match status" value="1"/>
</dbReference>
<dbReference type="InterPro" id="IPR045031">
    <property type="entry name" value="DHP_synth-like"/>
</dbReference>
<protein>
    <recommendedName>
        <fullName evidence="6 12">Dihydropteroate synthase</fullName>
        <shortName evidence="12">DHPS</shortName>
        <ecNumber evidence="5 12">2.5.1.15</ecNumber>
    </recommendedName>
    <alternativeName>
        <fullName evidence="11 12">Dihydropteroate pyrophosphorylase</fullName>
    </alternativeName>
</protein>
<dbReference type="EC" id="2.5.1.15" evidence="5 12"/>
<sequence length="268" mass="30089">MMKESNFFTKEMTQIMGILNVTPDSFSDGGRYNDVDKAIIHCEEMLAADVDIIDIGGQSTRPNYQEISADEEKKRVLPIVRAIRKRTNKPISIDTYFPEVADAALAEGASIINDIKGLDTNGMLDVAKKYPTSGLVIMHSRTRRNELTVIDDIQQFYQEKIDLCQQAGIELNRICFDPGIGFGKTQEENIDILKDPKAFRYKNYPLLYGVSRKRTIAALTNETDPLARDFGSIAASLFAANQGVEVVRVHHVKGMRDALNVWQKLKTT</sequence>
<evidence type="ECO:0000256" key="10">
    <source>
        <dbReference type="ARBA" id="ARBA00022909"/>
    </source>
</evidence>
<dbReference type="PANTHER" id="PTHR20941:SF1">
    <property type="entry name" value="FOLIC ACID SYNTHESIS PROTEIN FOL1"/>
    <property type="match status" value="1"/>
</dbReference>
<gene>
    <name evidence="15" type="ORF">A5880_000557</name>
    <name evidence="14" type="ORF">A5880_002659</name>
</gene>
<dbReference type="AlphaFoldDB" id="A0A242CI05"/>
<accession>A0A242CI05</accession>
<dbReference type="NCBIfam" id="TIGR01496">
    <property type="entry name" value="DHPS"/>
    <property type="match status" value="1"/>
</dbReference>
<dbReference type="SUPFAM" id="SSF51717">
    <property type="entry name" value="Dihydropteroate synthetase-like"/>
    <property type="match status" value="1"/>
</dbReference>
<evidence type="ECO:0000256" key="5">
    <source>
        <dbReference type="ARBA" id="ARBA00012458"/>
    </source>
</evidence>
<keyword evidence="9 12" id="KW-0460">Magnesium</keyword>
<dbReference type="GO" id="GO:0046872">
    <property type="term" value="F:metal ion binding"/>
    <property type="evidence" value="ECO:0007669"/>
    <property type="project" value="UniProtKB-KW"/>
</dbReference>
<dbReference type="GO" id="GO:0005829">
    <property type="term" value="C:cytosol"/>
    <property type="evidence" value="ECO:0007669"/>
    <property type="project" value="TreeGrafter"/>
</dbReference>
<keyword evidence="7 12" id="KW-0808">Transferase</keyword>
<proteinExistence type="inferred from homology"/>
<comment type="catalytic activity">
    <reaction evidence="1">
        <text>(7,8-dihydropterin-6-yl)methyl diphosphate + 4-aminobenzoate = 7,8-dihydropteroate + diphosphate</text>
        <dbReference type="Rhea" id="RHEA:19949"/>
        <dbReference type="ChEBI" id="CHEBI:17836"/>
        <dbReference type="ChEBI" id="CHEBI:17839"/>
        <dbReference type="ChEBI" id="CHEBI:33019"/>
        <dbReference type="ChEBI" id="CHEBI:72950"/>
        <dbReference type="EC" id="2.5.1.15"/>
    </reaction>
</comment>
<comment type="similarity">
    <text evidence="4 12">Belongs to the DHPS family.</text>
</comment>
<reference evidence="14 16" key="2">
    <citation type="submission" date="2018-07" db="EMBL/GenBank/DDBJ databases">
        <title>The Genome Sequence of Enterococcus sp. DIV0659b.</title>
        <authorList>
            <consortium name="The Broad Institute Genomics Platform"/>
            <consortium name="The Broad Institute Genomic Center for Infectious Diseases"/>
            <person name="Earl A."/>
            <person name="Manson A."/>
            <person name="Schwartman J."/>
            <person name="Gilmore M."/>
            <person name="Abouelleil A."/>
            <person name="Cao P."/>
            <person name="Chapman S."/>
            <person name="Cusick C."/>
            <person name="Shea T."/>
            <person name="Young S."/>
            <person name="Neafsey D."/>
            <person name="Nusbaum C."/>
            <person name="Birren B."/>
        </authorList>
    </citation>
    <scope>NUCLEOTIDE SEQUENCE [LARGE SCALE GENOMIC DNA]</scope>
    <source>
        <strain evidence="14 16">4G2_DIV0659</strain>
    </source>
</reference>
<dbReference type="Pfam" id="PF00809">
    <property type="entry name" value="Pterin_bind"/>
    <property type="match status" value="1"/>
</dbReference>
<evidence type="ECO:0000256" key="8">
    <source>
        <dbReference type="ARBA" id="ARBA00022723"/>
    </source>
</evidence>
<evidence type="ECO:0000259" key="13">
    <source>
        <dbReference type="PROSITE" id="PS50972"/>
    </source>
</evidence>
<dbReference type="PROSITE" id="PS00792">
    <property type="entry name" value="DHPS_1"/>
    <property type="match status" value="1"/>
</dbReference>
<dbReference type="GO" id="GO:0046654">
    <property type="term" value="P:tetrahydrofolate biosynthetic process"/>
    <property type="evidence" value="ECO:0007669"/>
    <property type="project" value="UniProtKB-UniPathway"/>
</dbReference>
<dbReference type="InterPro" id="IPR000489">
    <property type="entry name" value="Pterin-binding_dom"/>
</dbReference>
<dbReference type="EMBL" id="NGLE02000001">
    <property type="protein sequence ID" value="MEI5995069.1"/>
    <property type="molecule type" value="Genomic_DNA"/>
</dbReference>
<feature type="domain" description="Pterin-binding" evidence="13">
    <location>
        <begin position="13"/>
        <end position="260"/>
    </location>
</feature>
<dbReference type="GO" id="GO:0046656">
    <property type="term" value="P:folic acid biosynthetic process"/>
    <property type="evidence" value="ECO:0007669"/>
    <property type="project" value="UniProtKB-KW"/>
</dbReference>
<keyword evidence="8 12" id="KW-0479">Metal-binding</keyword>
<evidence type="ECO:0000256" key="6">
    <source>
        <dbReference type="ARBA" id="ARBA00016919"/>
    </source>
</evidence>
<evidence type="ECO:0000256" key="3">
    <source>
        <dbReference type="ARBA" id="ARBA00004763"/>
    </source>
</evidence>
<dbReference type="Gene3D" id="3.20.20.20">
    <property type="entry name" value="Dihydropteroate synthase-like"/>
    <property type="match status" value="1"/>
</dbReference>
<evidence type="ECO:0000256" key="7">
    <source>
        <dbReference type="ARBA" id="ARBA00022679"/>
    </source>
</evidence>
<dbReference type="InterPro" id="IPR011005">
    <property type="entry name" value="Dihydropteroate_synth-like_sf"/>
</dbReference>
<comment type="cofactor">
    <cofactor evidence="2 12">
        <name>Mg(2+)</name>
        <dbReference type="ChEBI" id="CHEBI:18420"/>
    </cofactor>
</comment>
<evidence type="ECO:0000256" key="11">
    <source>
        <dbReference type="ARBA" id="ARBA00030193"/>
    </source>
</evidence>
<keyword evidence="16" id="KW-1185">Reference proteome</keyword>
<evidence type="ECO:0000313" key="15">
    <source>
        <dbReference type="EMBL" id="OTO09874.1"/>
    </source>
</evidence>
<evidence type="ECO:0000256" key="4">
    <source>
        <dbReference type="ARBA" id="ARBA00009503"/>
    </source>
</evidence>
<dbReference type="InterPro" id="IPR006390">
    <property type="entry name" value="DHP_synth_dom"/>
</dbReference>
<name>A0A242CI05_9ENTE</name>
<dbReference type="GO" id="GO:0004156">
    <property type="term" value="F:dihydropteroate synthase activity"/>
    <property type="evidence" value="ECO:0007669"/>
    <property type="project" value="UniProtKB-EC"/>
</dbReference>
<dbReference type="Proteomes" id="UP000195139">
    <property type="component" value="Unassembled WGS sequence"/>
</dbReference>
<keyword evidence="10 12" id="KW-0289">Folate biosynthesis</keyword>
<comment type="caution">
    <text evidence="15">The sequence shown here is derived from an EMBL/GenBank/DDBJ whole genome shotgun (WGS) entry which is preliminary data.</text>
</comment>
<comment type="pathway">
    <text evidence="3 12">Cofactor biosynthesis; tetrahydrofolate biosynthesis; 7,8-dihydrofolate from 2-amino-4-hydroxy-6-hydroxymethyl-7,8-dihydropteridine diphosphate and 4-aminobenzoate: step 1/2.</text>
</comment>
<dbReference type="PROSITE" id="PS50972">
    <property type="entry name" value="PTERIN_BINDING"/>
    <property type="match status" value="1"/>
</dbReference>
<dbReference type="UniPathway" id="UPA00077">
    <property type="reaction ID" value="UER00156"/>
</dbReference>